<dbReference type="AlphaFoldDB" id="A0A2W5D995"/>
<gene>
    <name evidence="1" type="ORF">DI609_00300</name>
</gene>
<protein>
    <submittedName>
        <fullName evidence="1">Histidine phosphatase family protein</fullName>
    </submittedName>
</protein>
<proteinExistence type="predicted"/>
<evidence type="ECO:0000313" key="2">
    <source>
        <dbReference type="Proteomes" id="UP000249451"/>
    </source>
</evidence>
<evidence type="ECO:0000313" key="1">
    <source>
        <dbReference type="EMBL" id="PZP03896.1"/>
    </source>
</evidence>
<organism evidence="1 2">
    <name type="scientific">Corynebacterium urealyticum</name>
    <dbReference type="NCBI Taxonomy" id="43771"/>
    <lineage>
        <taxon>Bacteria</taxon>
        <taxon>Bacillati</taxon>
        <taxon>Actinomycetota</taxon>
        <taxon>Actinomycetes</taxon>
        <taxon>Mycobacteriales</taxon>
        <taxon>Corynebacteriaceae</taxon>
        <taxon>Corynebacterium</taxon>
    </lineage>
</organism>
<dbReference type="EMBL" id="QFNY01000003">
    <property type="protein sequence ID" value="PZP03896.1"/>
    <property type="molecule type" value="Genomic_DNA"/>
</dbReference>
<dbReference type="Proteomes" id="UP000249451">
    <property type="component" value="Unassembled WGS sequence"/>
</dbReference>
<dbReference type="InterPro" id="IPR029033">
    <property type="entry name" value="His_PPase_superfam"/>
</dbReference>
<dbReference type="SUPFAM" id="SSF53254">
    <property type="entry name" value="Phosphoglycerate mutase-like"/>
    <property type="match status" value="1"/>
</dbReference>
<dbReference type="CDD" id="cd07067">
    <property type="entry name" value="HP_PGM_like"/>
    <property type="match status" value="1"/>
</dbReference>
<comment type="caution">
    <text evidence="1">The sequence shown here is derived from an EMBL/GenBank/DDBJ whole genome shotgun (WGS) entry which is preliminary data.</text>
</comment>
<reference evidence="1 2" key="1">
    <citation type="submission" date="2017-11" db="EMBL/GenBank/DDBJ databases">
        <title>Infants hospitalized years apart are colonized by the same room-sourced microbial strains.</title>
        <authorList>
            <person name="Brooks B."/>
            <person name="Olm M.R."/>
            <person name="Firek B.A."/>
            <person name="Baker R."/>
            <person name="Thomas B.C."/>
            <person name="Morowitz M.J."/>
            <person name="Banfield J.F."/>
        </authorList>
    </citation>
    <scope>NUCLEOTIDE SEQUENCE [LARGE SCALE GENOMIC DNA]</scope>
    <source>
        <strain evidence="1">S2_012_000_R3_87</strain>
    </source>
</reference>
<dbReference type="InterPro" id="IPR013078">
    <property type="entry name" value="His_Pase_superF_clade-1"/>
</dbReference>
<sequence length="271" mass="29642">MTGTIYLLRHGQADSAAAGRGQWQRGMEEQYDRLTRVGHRQARLVAAELQRRLKGGAALVSGPLRRQRDTLAPLAESLDIDPAVMEGWCEFNSDSVVMPYLDEHPEERDRLAEVYRQAADGGDGELLVEGHRLLGAVLDRALDRWVEAPEFQDFRREVLGAFAAVVDLAQGRDVVVATSGGPISVIVSSLFGSNFRHLIGRTYTASLTVLRVLPVRSGANADGWVGGARQLEVGPFDGAGRGVDGLTPVRLVSYNEHSHLFDGAERLLHLR</sequence>
<dbReference type="Pfam" id="PF00300">
    <property type="entry name" value="His_Phos_1"/>
    <property type="match status" value="1"/>
</dbReference>
<dbReference type="Gene3D" id="3.40.50.1240">
    <property type="entry name" value="Phosphoglycerate mutase-like"/>
    <property type="match status" value="1"/>
</dbReference>
<dbReference type="SMART" id="SM00855">
    <property type="entry name" value="PGAM"/>
    <property type="match status" value="1"/>
</dbReference>
<accession>A0A2W5D995</accession>
<name>A0A2W5D995_9CORY</name>